<dbReference type="Proteomes" id="UP000244932">
    <property type="component" value="Unassembled WGS sequence"/>
</dbReference>
<evidence type="ECO:0000313" key="1">
    <source>
        <dbReference type="EMBL" id="SPF31193.1"/>
    </source>
</evidence>
<keyword evidence="2" id="KW-1185">Reference proteome</keyword>
<evidence type="ECO:0000313" key="2">
    <source>
        <dbReference type="Proteomes" id="UP000244932"/>
    </source>
</evidence>
<protein>
    <submittedName>
        <fullName evidence="1">Uncharacterized protein</fullName>
    </submittedName>
</protein>
<proteinExistence type="predicted"/>
<name>A0A2R8AG19_9RHOB</name>
<dbReference type="AlphaFoldDB" id="A0A2R8AG19"/>
<accession>A0A2R8AG19</accession>
<gene>
    <name evidence="1" type="ORF">POI8812_03544</name>
</gene>
<reference evidence="1 2" key="1">
    <citation type="submission" date="2018-03" db="EMBL/GenBank/DDBJ databases">
        <authorList>
            <person name="Keele B.F."/>
        </authorList>
    </citation>
    <scope>NUCLEOTIDE SEQUENCE [LARGE SCALE GENOMIC DNA]</scope>
    <source>
        <strain evidence="1 2">CeCT 8812</strain>
    </source>
</reference>
<organism evidence="1 2">
    <name type="scientific">Pontivivens insulae</name>
    <dbReference type="NCBI Taxonomy" id="1639689"/>
    <lineage>
        <taxon>Bacteria</taxon>
        <taxon>Pseudomonadati</taxon>
        <taxon>Pseudomonadota</taxon>
        <taxon>Alphaproteobacteria</taxon>
        <taxon>Rhodobacterales</taxon>
        <taxon>Paracoccaceae</taxon>
        <taxon>Pontivivens</taxon>
    </lineage>
</organism>
<sequence length="72" mass="8121">MTIVFNAKARVIGVRVPSFIEVLERWQILGPKVPRQFVPRCPSYSNGVGVPPVLWTVMGLEIPALQRQSFRS</sequence>
<dbReference type="EMBL" id="OMKW01000006">
    <property type="protein sequence ID" value="SPF31193.1"/>
    <property type="molecule type" value="Genomic_DNA"/>
</dbReference>